<dbReference type="PANTHER" id="PTHR11721:SF3">
    <property type="entry name" value="LARGE RIBOSOMAL SUBUNIT PROTEIN UL15"/>
    <property type="match status" value="1"/>
</dbReference>
<dbReference type="Proteomes" id="UP001187471">
    <property type="component" value="Unassembled WGS sequence"/>
</dbReference>
<dbReference type="SUPFAM" id="SSF52080">
    <property type="entry name" value="Ribosomal proteins L15p and L18e"/>
    <property type="match status" value="1"/>
</dbReference>
<evidence type="ECO:0000313" key="4">
    <source>
        <dbReference type="EMBL" id="KAK2982636.1"/>
    </source>
</evidence>
<keyword evidence="5" id="KW-1185">Reference proteome</keyword>
<evidence type="ECO:0008006" key="6">
    <source>
        <dbReference type="Google" id="ProtNLM"/>
    </source>
</evidence>
<comment type="similarity">
    <text evidence="1">Belongs to the universal ribosomal protein uL15 family.</text>
</comment>
<protein>
    <recommendedName>
        <fullName evidence="6">60S ribosomal protein L27a</fullName>
    </recommendedName>
</protein>
<proteinExistence type="inferred from homology"/>
<name>A0AA88UHU9_9ASTE</name>
<evidence type="ECO:0000256" key="2">
    <source>
        <dbReference type="ARBA" id="ARBA00022980"/>
    </source>
</evidence>
<accession>A0AA88UHU9</accession>
<dbReference type="AlphaFoldDB" id="A0AA88UHU9"/>
<dbReference type="PANTHER" id="PTHR11721">
    <property type="entry name" value="60S RIBOSOMAL PROTEIN L27A"/>
    <property type="match status" value="1"/>
</dbReference>
<evidence type="ECO:0000313" key="5">
    <source>
        <dbReference type="Proteomes" id="UP001187471"/>
    </source>
</evidence>
<keyword evidence="3" id="KW-0687">Ribonucleoprotein</keyword>
<dbReference type="Gene3D" id="3.100.10.10">
    <property type="match status" value="1"/>
</dbReference>
<keyword evidence="2" id="KW-0689">Ribosomal protein</keyword>
<dbReference type="GO" id="GO:0003735">
    <property type="term" value="F:structural constituent of ribosome"/>
    <property type="evidence" value="ECO:0007669"/>
    <property type="project" value="TreeGrafter"/>
</dbReference>
<dbReference type="GO" id="GO:0022625">
    <property type="term" value="C:cytosolic large ribosomal subunit"/>
    <property type="evidence" value="ECO:0007669"/>
    <property type="project" value="TreeGrafter"/>
</dbReference>
<evidence type="ECO:0000256" key="1">
    <source>
        <dbReference type="ARBA" id="ARBA00007320"/>
    </source>
</evidence>
<organism evidence="4 5">
    <name type="scientific">Escallonia rubra</name>
    <dbReference type="NCBI Taxonomy" id="112253"/>
    <lineage>
        <taxon>Eukaryota</taxon>
        <taxon>Viridiplantae</taxon>
        <taxon>Streptophyta</taxon>
        <taxon>Embryophyta</taxon>
        <taxon>Tracheophyta</taxon>
        <taxon>Spermatophyta</taxon>
        <taxon>Magnoliopsida</taxon>
        <taxon>eudicotyledons</taxon>
        <taxon>Gunneridae</taxon>
        <taxon>Pentapetalae</taxon>
        <taxon>asterids</taxon>
        <taxon>campanulids</taxon>
        <taxon>Escalloniales</taxon>
        <taxon>Escalloniaceae</taxon>
        <taxon>Escallonia</taxon>
    </lineage>
</organism>
<comment type="caution">
    <text evidence="4">The sequence shown here is derived from an EMBL/GenBank/DDBJ whole genome shotgun (WGS) entry which is preliminary data.</text>
</comment>
<dbReference type="EMBL" id="JAVXUO010001407">
    <property type="protein sequence ID" value="KAK2982636.1"/>
    <property type="molecule type" value="Genomic_DNA"/>
</dbReference>
<gene>
    <name evidence="4" type="ORF">RJ640_015015</name>
</gene>
<reference evidence="4" key="1">
    <citation type="submission" date="2022-12" db="EMBL/GenBank/DDBJ databases">
        <title>Draft genome assemblies for two species of Escallonia (Escalloniales).</title>
        <authorList>
            <person name="Chanderbali A."/>
            <person name="Dervinis C."/>
            <person name="Anghel I."/>
            <person name="Soltis D."/>
            <person name="Soltis P."/>
            <person name="Zapata F."/>
        </authorList>
    </citation>
    <scope>NUCLEOTIDE SEQUENCE</scope>
    <source>
        <strain evidence="4">UCBG92.1500</strain>
        <tissue evidence="4">Leaf</tissue>
    </source>
</reference>
<dbReference type="InterPro" id="IPR036227">
    <property type="entry name" value="Ribosomal_uL15/eL18_sf"/>
</dbReference>
<sequence>MHHHRILFDKNHPGYFGKVGMGYFHRLRNKFHCPVVNVEHLWSLVPQEAREKAAAAAPNPWWTTAKGQAKVTAHRKRNVSSSNGQQPSVYEQVVDEELGVEF</sequence>
<evidence type="ECO:0000256" key="3">
    <source>
        <dbReference type="ARBA" id="ARBA00023274"/>
    </source>
</evidence>